<feature type="signal peptide" evidence="1">
    <location>
        <begin position="1"/>
        <end position="22"/>
    </location>
</feature>
<reference evidence="2 3" key="1">
    <citation type="journal article" date="2013" name="Nat. Genet.">
        <title>The genome of the hydatid tapeworm Echinococcus granulosus.</title>
        <authorList>
            <person name="Zheng H."/>
            <person name="Zhang W."/>
            <person name="Zhang L."/>
            <person name="Zhang Z."/>
            <person name="Li J."/>
            <person name="Lu G."/>
            <person name="Zhu Y."/>
            <person name="Wang Y."/>
            <person name="Huang Y."/>
            <person name="Liu J."/>
            <person name="Kang H."/>
            <person name="Chen J."/>
            <person name="Wang L."/>
            <person name="Chen A."/>
            <person name="Yu S."/>
            <person name="Gao Z."/>
            <person name="Jin L."/>
            <person name="Gu W."/>
            <person name="Wang Z."/>
            <person name="Zhao L."/>
            <person name="Shi B."/>
            <person name="Wen H."/>
            <person name="Lin R."/>
            <person name="Jones M.K."/>
            <person name="Brejova B."/>
            <person name="Vinar T."/>
            <person name="Zhao G."/>
            <person name="McManus D.P."/>
            <person name="Chen Z."/>
            <person name="Zhou Y."/>
            <person name="Wang S."/>
        </authorList>
    </citation>
    <scope>NUCLEOTIDE SEQUENCE [LARGE SCALE GENOMIC DNA]</scope>
</reference>
<protein>
    <submittedName>
        <fullName evidence="2">Uncharacterized protein</fullName>
    </submittedName>
</protein>
<organism evidence="2 3">
    <name type="scientific">Echinococcus granulosus</name>
    <name type="common">Hydatid tapeworm</name>
    <dbReference type="NCBI Taxonomy" id="6210"/>
    <lineage>
        <taxon>Eukaryota</taxon>
        <taxon>Metazoa</taxon>
        <taxon>Spiralia</taxon>
        <taxon>Lophotrochozoa</taxon>
        <taxon>Platyhelminthes</taxon>
        <taxon>Cestoda</taxon>
        <taxon>Eucestoda</taxon>
        <taxon>Cyclophyllidea</taxon>
        <taxon>Taeniidae</taxon>
        <taxon>Echinococcus</taxon>
        <taxon>Echinococcus granulosus group</taxon>
    </lineage>
</organism>
<dbReference type="CTD" id="36343956"/>
<dbReference type="KEGG" id="egl:EGR_08241"/>
<accession>W6UU23</accession>
<dbReference type="RefSeq" id="XP_024348085.1">
    <property type="nucleotide sequence ID" value="XM_024497490.1"/>
</dbReference>
<name>W6UU23_ECHGR</name>
<dbReference type="GeneID" id="36343956"/>
<feature type="chain" id="PRO_5004882468" evidence="1">
    <location>
        <begin position="23"/>
        <end position="441"/>
    </location>
</feature>
<evidence type="ECO:0000256" key="1">
    <source>
        <dbReference type="SAM" id="SignalP"/>
    </source>
</evidence>
<sequence length="441" mass="50621">MRWRYCSVSEILAYCLASLADSQFADGRWGTECPSQLNGLSLRGVDFRADTETKYHLVVNKKNLCKRHIYSGLFGKVLQREELSQDLLNSTISQAESVLNHPKTGKQNAFLQPDPLIHELCTIIKHGLFNLMTNISSPPIFIPATFTKPDDNLITNQLLELYCEKGDALVSSYLQVNHFGNKDILYISRCITRQNVGPKERHLMLKKIPNFSIRLPFYVVLLPPRNSTFHCYGRMKFSWARRKKKKKKRKKIPFVEYAQNFSQLIVEQTLKLFFDCCHLKMHAFCHGRKCGTDTLLEGHSDYFFIRIIYISSKCGLLCKPNHCGSPFISQEIANCRVDVKIAYCVSASLPVSLHFLHATEKEITDTSRDWAARKSGRKTCMNLRLSDALLASRIHSSRWSQIQWNGINECLNFVNGKKHLPHMTFPPRLPNLSHFTNLGPH</sequence>
<proteinExistence type="predicted"/>
<dbReference type="EMBL" id="APAU02000100">
    <property type="protein sequence ID" value="EUB56889.1"/>
    <property type="molecule type" value="Genomic_DNA"/>
</dbReference>
<keyword evidence="3" id="KW-1185">Reference proteome</keyword>
<gene>
    <name evidence="2" type="ORF">EGR_08241</name>
</gene>
<dbReference type="AlphaFoldDB" id="W6UU23"/>
<keyword evidence="1" id="KW-0732">Signal</keyword>
<evidence type="ECO:0000313" key="3">
    <source>
        <dbReference type="Proteomes" id="UP000019149"/>
    </source>
</evidence>
<dbReference type="Proteomes" id="UP000019149">
    <property type="component" value="Unassembled WGS sequence"/>
</dbReference>
<evidence type="ECO:0000313" key="2">
    <source>
        <dbReference type="EMBL" id="EUB56889.1"/>
    </source>
</evidence>
<comment type="caution">
    <text evidence="2">The sequence shown here is derived from an EMBL/GenBank/DDBJ whole genome shotgun (WGS) entry which is preliminary data.</text>
</comment>